<feature type="region of interest" description="Disordered" evidence="12">
    <location>
        <begin position="982"/>
        <end position="1019"/>
    </location>
</feature>
<sequence length="1046" mass="119538">MYNLQLVMLRLLLISLILLSNVVSSKSKCGYSSCNPVKDGMLNVHLVPHTHDDVGWLKTVDQYYYGARTNYQRAGVQYILDSVIEELLKDKTKRFIYVEIAFFARWWRQQHDMTRHLVRGLVNEGRLEFILGGWCMNDEATTHYNAIVDQHALGFEFLRQNFGECGRPRVAWQIDPFGHSREQASLFAQMGFDGLFFGRLDYQDKAKRMNTTTMEMLWRGSPTNLGKKSDLFTGALFNGYGPPGGFCFDLLCNDDPIMDDEEMHDNNKLAKVLQFLIYAKYQAKSYATDHIIMTMGSDFNYQNAHTWYKNLDKLIQYVNEQQNNGSKVNLLYSTPSCYLYQLNRANKTWATKDDDFFPYAHRPHSFWSGYFTSRPTLKEFVRKTNNFLQVCKQMDALAQLDDDVNSTIEIQILREAMGVAQHHDAVSGTEKQHVAHDYAQRLAKGVYECQKVVNDAYNRLLPKGNNKAPGQLYCNLLNISKCDHTENYKQFVTTIYNPLGRNVTSWIRLPVIGKAYTVIDPYGYTVTAQIIPVSSETKRIPERKGSLAKNELVFKVNLPALGFNTYFIQMSNSILDNFIQRTYFRRLQGNGDITIKNQFVALIFDGSTGKLKQMQNLERGVTLPLGQDYLYYVGHPGNNSQPKFQASGAYIFRPNITATHQFRATLKRKSYALQGVLVQEVRQQFSSWLSQVVRLYDNERYAEFEWTVGPIPIQNNYGKEIISRFTSDLKTSGIFYTDANGREMIKRTRDHRDTWNLNQTEEIAGNYYPINSRIYIQDTARDIQLTVLTDRSQGGSSIQDGQVEIMVHRRLLHDDSLGVGEALNETGADGKGLVARGKHYVFLDTVSNSASLHRDMALRLYMAPSVSFSEITTKQTDWRKKYRTSWSGLKKQLPDNVHMLTLEQWGGPTVKPSPTQPYLLRFEHIYENGEDPLLSKPVNISLQDMFVPFEVETVEELTLGANLQLSKLQRLNWMTLDSVRTVKGTGNPATETGNATTNTSNTTTNTSNPTTNTDRSSFVAPSGANNFTITLKPMDIRTFQVTLKKV</sequence>
<dbReference type="Gene3D" id="3.20.110.10">
    <property type="entry name" value="Glycoside hydrolase 38, N terminal domain"/>
    <property type="match status" value="1"/>
</dbReference>
<feature type="compositionally biased region" description="Low complexity" evidence="12">
    <location>
        <begin position="985"/>
        <end position="1013"/>
    </location>
</feature>
<dbReference type="InterPro" id="IPR011013">
    <property type="entry name" value="Gal_mutarotase_sf_dom"/>
</dbReference>
<protein>
    <recommendedName>
        <fullName evidence="3 11">Alpha-mannosidase</fullName>
        <ecNumber evidence="11">3.2.1.-</ecNumber>
    </recommendedName>
</protein>
<dbReference type="EMBL" id="JARBDR010000214">
    <property type="protein sequence ID" value="KAJ8318337.1"/>
    <property type="molecule type" value="Genomic_DNA"/>
</dbReference>
<name>A0ABQ9FM38_TEGGR</name>
<evidence type="ECO:0000256" key="6">
    <source>
        <dbReference type="ARBA" id="ARBA00022801"/>
    </source>
</evidence>
<dbReference type="InterPro" id="IPR011682">
    <property type="entry name" value="Glyco_hydro_38_C"/>
</dbReference>
<dbReference type="SUPFAM" id="SSF88713">
    <property type="entry name" value="Glycoside hydrolase/deacetylase"/>
    <property type="match status" value="1"/>
</dbReference>
<keyword evidence="8" id="KW-1015">Disulfide bond</keyword>
<evidence type="ECO:0000256" key="7">
    <source>
        <dbReference type="ARBA" id="ARBA00022833"/>
    </source>
</evidence>
<evidence type="ECO:0000313" key="15">
    <source>
        <dbReference type="Proteomes" id="UP001217089"/>
    </source>
</evidence>
<dbReference type="Pfam" id="PF07748">
    <property type="entry name" value="Glyco_hydro_38C"/>
    <property type="match status" value="1"/>
</dbReference>
<evidence type="ECO:0000313" key="14">
    <source>
        <dbReference type="EMBL" id="KAJ8318337.1"/>
    </source>
</evidence>
<dbReference type="InterPro" id="IPR027291">
    <property type="entry name" value="Glyco_hydro_38_N_sf"/>
</dbReference>
<keyword evidence="6 11" id="KW-0378">Hydrolase</keyword>
<dbReference type="Gene3D" id="2.60.40.1360">
    <property type="match status" value="1"/>
</dbReference>
<dbReference type="InterPro" id="IPR028995">
    <property type="entry name" value="Glyco_hydro_57/38_cen_sf"/>
</dbReference>
<dbReference type="PANTHER" id="PTHR11607:SF3">
    <property type="entry name" value="LYSOSOMAL ALPHA-MANNOSIDASE"/>
    <property type="match status" value="1"/>
</dbReference>
<comment type="similarity">
    <text evidence="2 11">Belongs to the glycosyl hydrolase 38 family.</text>
</comment>
<accession>A0ABQ9FM38</accession>
<evidence type="ECO:0000256" key="3">
    <source>
        <dbReference type="ARBA" id="ARBA00012752"/>
    </source>
</evidence>
<dbReference type="Gene3D" id="2.70.98.30">
    <property type="entry name" value="Golgi alpha-mannosidase II, domain 4"/>
    <property type="match status" value="1"/>
</dbReference>
<dbReference type="Proteomes" id="UP001217089">
    <property type="component" value="Unassembled WGS sequence"/>
</dbReference>
<evidence type="ECO:0000256" key="1">
    <source>
        <dbReference type="ARBA" id="ARBA00000365"/>
    </source>
</evidence>
<evidence type="ECO:0000256" key="2">
    <source>
        <dbReference type="ARBA" id="ARBA00009792"/>
    </source>
</evidence>
<evidence type="ECO:0000256" key="8">
    <source>
        <dbReference type="ARBA" id="ARBA00023157"/>
    </source>
</evidence>
<dbReference type="InterPro" id="IPR050843">
    <property type="entry name" value="Glycosyl_Hydrlase_38"/>
</dbReference>
<feature type="signal peptide" evidence="11">
    <location>
        <begin position="1"/>
        <end position="24"/>
    </location>
</feature>
<dbReference type="Pfam" id="PF01074">
    <property type="entry name" value="Glyco_hydro_38N"/>
    <property type="match status" value="1"/>
</dbReference>
<evidence type="ECO:0000259" key="13">
    <source>
        <dbReference type="SMART" id="SM00872"/>
    </source>
</evidence>
<dbReference type="SMART" id="SM00872">
    <property type="entry name" value="Alpha-mann_mid"/>
    <property type="match status" value="1"/>
</dbReference>
<dbReference type="Gene3D" id="2.60.40.1180">
    <property type="entry name" value="Golgi alpha-mannosidase II"/>
    <property type="match status" value="1"/>
</dbReference>
<reference evidence="14 15" key="1">
    <citation type="submission" date="2022-12" db="EMBL/GenBank/DDBJ databases">
        <title>Chromosome-level genome of Tegillarca granosa.</title>
        <authorList>
            <person name="Kim J."/>
        </authorList>
    </citation>
    <scope>NUCLEOTIDE SEQUENCE [LARGE SCALE GENOMIC DNA]</scope>
    <source>
        <strain evidence="14">Teg-2019</strain>
        <tissue evidence="14">Adductor muscle</tissue>
    </source>
</reference>
<dbReference type="InterPro" id="IPR000602">
    <property type="entry name" value="Glyco_hydro_38_N"/>
</dbReference>
<keyword evidence="10 11" id="KW-0326">Glycosidase</keyword>
<evidence type="ECO:0000256" key="12">
    <source>
        <dbReference type="SAM" id="MobiDB-lite"/>
    </source>
</evidence>
<proteinExistence type="inferred from homology"/>
<gene>
    <name evidence="14" type="ORF">KUTeg_003428</name>
</gene>
<dbReference type="InterPro" id="IPR015341">
    <property type="entry name" value="Glyco_hydro_38_cen"/>
</dbReference>
<dbReference type="Pfam" id="PF09261">
    <property type="entry name" value="Alpha-mann_mid"/>
    <property type="match status" value="1"/>
</dbReference>
<keyword evidence="15" id="KW-1185">Reference proteome</keyword>
<dbReference type="SUPFAM" id="SSF74650">
    <property type="entry name" value="Galactose mutarotase-like"/>
    <property type="match status" value="1"/>
</dbReference>
<keyword evidence="7 11" id="KW-0862">Zinc</keyword>
<dbReference type="InterPro" id="IPR011330">
    <property type="entry name" value="Glyco_hydro/deAcase_b/a-brl"/>
</dbReference>
<dbReference type="SUPFAM" id="SSF88688">
    <property type="entry name" value="Families 57/38 glycoside transferase middle domain"/>
    <property type="match status" value="1"/>
</dbReference>
<dbReference type="InterPro" id="IPR048534">
    <property type="entry name" value="Man2a1-like_dom"/>
</dbReference>
<comment type="catalytic activity">
    <reaction evidence="1">
        <text>Hydrolysis of terminal, non-reducing alpha-D-mannose residues in alpha-D-mannosides.</text>
        <dbReference type="EC" id="3.2.1.24"/>
    </reaction>
</comment>
<dbReference type="InterPro" id="IPR013780">
    <property type="entry name" value="Glyco_hydro_b"/>
</dbReference>
<dbReference type="Pfam" id="PF17677">
    <property type="entry name" value="Glyco_hydro38C2"/>
    <property type="match status" value="1"/>
</dbReference>
<keyword evidence="4 11" id="KW-0479">Metal-binding</keyword>
<dbReference type="PANTHER" id="PTHR11607">
    <property type="entry name" value="ALPHA-MANNOSIDASE"/>
    <property type="match status" value="1"/>
</dbReference>
<dbReference type="Pfam" id="PF21260">
    <property type="entry name" value="Laman-like_dom"/>
    <property type="match status" value="1"/>
</dbReference>
<organism evidence="14 15">
    <name type="scientific">Tegillarca granosa</name>
    <name type="common">Malaysian cockle</name>
    <name type="synonym">Anadara granosa</name>
    <dbReference type="NCBI Taxonomy" id="220873"/>
    <lineage>
        <taxon>Eukaryota</taxon>
        <taxon>Metazoa</taxon>
        <taxon>Spiralia</taxon>
        <taxon>Lophotrochozoa</taxon>
        <taxon>Mollusca</taxon>
        <taxon>Bivalvia</taxon>
        <taxon>Autobranchia</taxon>
        <taxon>Pteriomorphia</taxon>
        <taxon>Arcoida</taxon>
        <taxon>Arcoidea</taxon>
        <taxon>Arcidae</taxon>
        <taxon>Tegillarca</taxon>
    </lineage>
</organism>
<dbReference type="EC" id="3.2.1.-" evidence="11"/>
<keyword evidence="9" id="KW-0325">Glycoprotein</keyword>
<dbReference type="InterPro" id="IPR041147">
    <property type="entry name" value="GH38_C"/>
</dbReference>
<comment type="caution">
    <text evidence="14">The sequence shown here is derived from an EMBL/GenBank/DDBJ whole genome shotgun (WGS) entry which is preliminary data.</text>
</comment>
<dbReference type="CDD" id="cd10810">
    <property type="entry name" value="GH38N_AMII_LAM_like"/>
    <property type="match status" value="1"/>
</dbReference>
<feature type="domain" description="Glycoside hydrolase family 38 central" evidence="13">
    <location>
        <begin position="365"/>
        <end position="442"/>
    </location>
</feature>
<evidence type="ECO:0000256" key="9">
    <source>
        <dbReference type="ARBA" id="ARBA00023180"/>
    </source>
</evidence>
<evidence type="ECO:0000256" key="4">
    <source>
        <dbReference type="ARBA" id="ARBA00022723"/>
    </source>
</evidence>
<evidence type="ECO:0000256" key="5">
    <source>
        <dbReference type="ARBA" id="ARBA00022729"/>
    </source>
</evidence>
<evidence type="ECO:0000256" key="11">
    <source>
        <dbReference type="RuleBase" id="RU361199"/>
    </source>
</evidence>
<comment type="cofactor">
    <cofactor evidence="11">
        <name>Zn(2+)</name>
        <dbReference type="ChEBI" id="CHEBI:29105"/>
    </cofactor>
    <text evidence="11">Binds 1 zinc ion per subunit.</text>
</comment>
<feature type="chain" id="PRO_5044968741" description="Alpha-mannosidase" evidence="11">
    <location>
        <begin position="25"/>
        <end position="1046"/>
    </location>
</feature>
<dbReference type="Gene3D" id="1.20.1270.50">
    <property type="entry name" value="Glycoside hydrolase family 38, central domain"/>
    <property type="match status" value="2"/>
</dbReference>
<dbReference type="InterPro" id="IPR037094">
    <property type="entry name" value="Glyco_hydro_38_cen_sf"/>
</dbReference>
<keyword evidence="5 11" id="KW-0732">Signal</keyword>
<evidence type="ECO:0000256" key="10">
    <source>
        <dbReference type="ARBA" id="ARBA00023295"/>
    </source>
</evidence>